<dbReference type="OrthoDB" id="8566307at2"/>
<protein>
    <submittedName>
        <fullName evidence="1">Uncharacterized protein</fullName>
    </submittedName>
</protein>
<name>N9CCY7_9GAMM</name>
<evidence type="ECO:0000313" key="2">
    <source>
        <dbReference type="Proteomes" id="UP000018460"/>
    </source>
</evidence>
<dbReference type="RefSeq" id="WP_005008026.1">
    <property type="nucleotide sequence ID" value="NZ_KB849726.1"/>
</dbReference>
<dbReference type="AlphaFoldDB" id="N9CCY7"/>
<gene>
    <name evidence="1" type="ORF">F941_00723</name>
</gene>
<comment type="caution">
    <text evidence="1">The sequence shown here is derived from an EMBL/GenBank/DDBJ whole genome shotgun (WGS) entry which is preliminary data.</text>
</comment>
<sequence>MLNLNGSPLKSLPITGLTWERDLLYFDGPLLSEFRASNKEKYLKYWCDCNESYNRWMYFRIKEEDRLRLVLGELSLLECIKNKSTSFVFFVDENEIKSEYQLVNLSEIPNDYLPETDAYLNIDEYIEDSNVASLVFEDNWKFDDLKEVYKKLTQIYDFIFVAKKQLGTSGGMPWQDGFSVMHFYNKLKDMIPRPSKSYLEAIHYASPGYMKINVDSEIANVTFEAINKYKNEKKIIDQIYSDLYTRIKTLDLNNISLTNAITEFSKDTDCQQYYKLLVQKLYCVESAWLDKFANTDFERSKILMAHTRRLKSFLNFIEDGRIRVVTSEIENN</sequence>
<reference evidence="1 2" key="1">
    <citation type="submission" date="2013-02" db="EMBL/GenBank/DDBJ databases">
        <title>The Genome Sequence of Acinetobacter bouvetii CIP 107468.</title>
        <authorList>
            <consortium name="The Broad Institute Genome Sequencing Platform"/>
            <consortium name="The Broad Institute Genome Sequencing Center for Infectious Disease"/>
            <person name="Cerqueira G."/>
            <person name="Feldgarden M."/>
            <person name="Courvalin P."/>
            <person name="Perichon B."/>
            <person name="Grillot-Courvalin C."/>
            <person name="Clermont D."/>
            <person name="Rocha E."/>
            <person name="Yoon E.-J."/>
            <person name="Nemec A."/>
            <person name="Walker B."/>
            <person name="Young S.K."/>
            <person name="Zeng Q."/>
            <person name="Gargeya S."/>
            <person name="Fitzgerald M."/>
            <person name="Haas B."/>
            <person name="Abouelleil A."/>
            <person name="Alvarado L."/>
            <person name="Arachchi H.M."/>
            <person name="Berlin A.M."/>
            <person name="Chapman S.B."/>
            <person name="Dewar J."/>
            <person name="Goldberg J."/>
            <person name="Griggs A."/>
            <person name="Gujja S."/>
            <person name="Hansen M."/>
            <person name="Howarth C."/>
            <person name="Imamovic A."/>
            <person name="Larimer J."/>
            <person name="McCowan C."/>
            <person name="Murphy C."/>
            <person name="Neiman D."/>
            <person name="Pearson M."/>
            <person name="Priest M."/>
            <person name="Roberts A."/>
            <person name="Saif S."/>
            <person name="Shea T."/>
            <person name="Sisk P."/>
            <person name="Sykes S."/>
            <person name="Wortman J."/>
            <person name="Nusbaum C."/>
            <person name="Birren B."/>
        </authorList>
    </citation>
    <scope>NUCLEOTIDE SEQUENCE [LARGE SCALE GENOMIC DNA]</scope>
    <source>
        <strain evidence="1 2">CIP 107468</strain>
    </source>
</reference>
<proteinExistence type="predicted"/>
<accession>N9CCY7</accession>
<dbReference type="PATRIC" id="fig|1120925.3.peg.784"/>
<evidence type="ECO:0000313" key="1">
    <source>
        <dbReference type="EMBL" id="ENV83692.1"/>
    </source>
</evidence>
<keyword evidence="2" id="KW-1185">Reference proteome</keyword>
<dbReference type="eggNOG" id="ENOG5033NMY">
    <property type="taxonomic scope" value="Bacteria"/>
</dbReference>
<dbReference type="EMBL" id="APQD01000006">
    <property type="protein sequence ID" value="ENV83692.1"/>
    <property type="molecule type" value="Genomic_DNA"/>
</dbReference>
<organism evidence="1 2">
    <name type="scientific">Acinetobacter bouvetii DSM 14964 = CIP 107468</name>
    <dbReference type="NCBI Taxonomy" id="1120925"/>
    <lineage>
        <taxon>Bacteria</taxon>
        <taxon>Pseudomonadati</taxon>
        <taxon>Pseudomonadota</taxon>
        <taxon>Gammaproteobacteria</taxon>
        <taxon>Moraxellales</taxon>
        <taxon>Moraxellaceae</taxon>
        <taxon>Acinetobacter</taxon>
    </lineage>
</organism>
<dbReference type="Proteomes" id="UP000018460">
    <property type="component" value="Unassembled WGS sequence"/>
</dbReference>